<evidence type="ECO:0000256" key="4">
    <source>
        <dbReference type="ARBA" id="ARBA00022691"/>
    </source>
</evidence>
<keyword evidence="2" id="KW-0489">Methyltransferase</keyword>
<evidence type="ECO:0000313" key="10">
    <source>
        <dbReference type="Proteomes" id="UP000631114"/>
    </source>
</evidence>
<evidence type="ECO:0000256" key="6">
    <source>
        <dbReference type="ARBA" id="ARBA00023125"/>
    </source>
</evidence>
<dbReference type="OrthoDB" id="641149at2759"/>
<dbReference type="GO" id="GO:0003677">
    <property type="term" value="F:DNA binding"/>
    <property type="evidence" value="ECO:0007669"/>
    <property type="project" value="UniProtKB-KW"/>
</dbReference>
<keyword evidence="5" id="KW-0677">Repeat</keyword>
<dbReference type="GO" id="GO:0032259">
    <property type="term" value="P:methylation"/>
    <property type="evidence" value="ECO:0007669"/>
    <property type="project" value="UniProtKB-KW"/>
</dbReference>
<protein>
    <recommendedName>
        <fullName evidence="8">SAM-dependent MTase DRM-type domain-containing protein</fullName>
    </recommendedName>
</protein>
<dbReference type="SUPFAM" id="SSF53335">
    <property type="entry name" value="S-adenosyl-L-methionine-dependent methyltransferases"/>
    <property type="match status" value="1"/>
</dbReference>
<organism evidence="9 10">
    <name type="scientific">Coptis chinensis</name>
    <dbReference type="NCBI Taxonomy" id="261450"/>
    <lineage>
        <taxon>Eukaryota</taxon>
        <taxon>Viridiplantae</taxon>
        <taxon>Streptophyta</taxon>
        <taxon>Embryophyta</taxon>
        <taxon>Tracheophyta</taxon>
        <taxon>Spermatophyta</taxon>
        <taxon>Magnoliopsida</taxon>
        <taxon>Ranunculales</taxon>
        <taxon>Ranunculaceae</taxon>
        <taxon>Coptidoideae</taxon>
        <taxon>Coptis</taxon>
    </lineage>
</organism>
<dbReference type="InterPro" id="IPR029063">
    <property type="entry name" value="SAM-dependent_MTases_sf"/>
</dbReference>
<evidence type="ECO:0000259" key="8">
    <source>
        <dbReference type="PROSITE" id="PS51680"/>
    </source>
</evidence>
<dbReference type="GO" id="GO:0003886">
    <property type="term" value="F:DNA (cytosine-5-)-methyltransferase activity"/>
    <property type="evidence" value="ECO:0007669"/>
    <property type="project" value="TreeGrafter"/>
</dbReference>
<evidence type="ECO:0000313" key="9">
    <source>
        <dbReference type="EMBL" id="KAF9609594.1"/>
    </source>
</evidence>
<gene>
    <name evidence="9" type="ORF">IFM89_017689</name>
</gene>
<evidence type="ECO:0000256" key="7">
    <source>
        <dbReference type="ARBA" id="ARBA00023242"/>
    </source>
</evidence>
<keyword evidence="3" id="KW-0808">Transferase</keyword>
<keyword evidence="10" id="KW-1185">Reference proteome</keyword>
<comment type="caution">
    <text evidence="9">The sequence shown here is derived from an EMBL/GenBank/DDBJ whole genome shotgun (WGS) entry which is preliminary data.</text>
</comment>
<proteinExistence type="predicted"/>
<evidence type="ECO:0000256" key="2">
    <source>
        <dbReference type="ARBA" id="ARBA00022603"/>
    </source>
</evidence>
<dbReference type="PROSITE" id="PS51680">
    <property type="entry name" value="SAM_MT_DRM"/>
    <property type="match status" value="1"/>
</dbReference>
<accession>A0A835M0B0</accession>
<evidence type="ECO:0000256" key="3">
    <source>
        <dbReference type="ARBA" id="ARBA00022679"/>
    </source>
</evidence>
<dbReference type="AlphaFoldDB" id="A0A835M0B0"/>
<name>A0A835M0B0_9MAGN</name>
<evidence type="ECO:0000256" key="1">
    <source>
        <dbReference type="ARBA" id="ARBA00004123"/>
    </source>
</evidence>
<dbReference type="InterPro" id="IPR030380">
    <property type="entry name" value="SAM_MeTfrase_DRM"/>
</dbReference>
<dbReference type="PANTHER" id="PTHR23068">
    <property type="entry name" value="DNA CYTOSINE-5- -METHYLTRANSFERASE 3-RELATED"/>
    <property type="match status" value="1"/>
</dbReference>
<comment type="subcellular location">
    <subcellularLocation>
        <location evidence="1">Nucleus</location>
    </subcellularLocation>
</comment>
<sequence length="246" mass="28029">MLVSSPEDVGHLPDNEKKLLHLIDMDFSIDESSSAIDACGPDTLVTDLLDFIYAARVQNAADSPIREPPRQIQDDVETRPVYYSGCSATVEKRKNLFDAEDRLERKIQIRIRKARESRNYKRVCLEEENAIHIPKFIIGFGVPNEPRPMFQRKLPDAAIGPPYFYFENVACTLKRICSTISRFLYEIEPEFVDSMHFSAAARKRGKNKAAPLEPNELEMIMGYLENHTRGAGISQTDRYKALANAF</sequence>
<dbReference type="Proteomes" id="UP000631114">
    <property type="component" value="Unassembled WGS sequence"/>
</dbReference>
<reference evidence="9 10" key="1">
    <citation type="submission" date="2020-10" db="EMBL/GenBank/DDBJ databases">
        <title>The Coptis chinensis genome and diversification of protoberbering-type alkaloids.</title>
        <authorList>
            <person name="Wang B."/>
            <person name="Shu S."/>
            <person name="Song C."/>
            <person name="Liu Y."/>
        </authorList>
    </citation>
    <scope>NUCLEOTIDE SEQUENCE [LARGE SCALE GENOMIC DNA]</scope>
    <source>
        <strain evidence="9">HL-2020</strain>
        <tissue evidence="9">Leaf</tissue>
    </source>
</reference>
<dbReference type="EMBL" id="JADFTS010000004">
    <property type="protein sequence ID" value="KAF9609594.1"/>
    <property type="molecule type" value="Genomic_DNA"/>
</dbReference>
<keyword evidence="7" id="KW-0539">Nucleus</keyword>
<keyword evidence="6" id="KW-0238">DNA-binding</keyword>
<evidence type="ECO:0000256" key="5">
    <source>
        <dbReference type="ARBA" id="ARBA00022737"/>
    </source>
</evidence>
<dbReference type="GO" id="GO:0005634">
    <property type="term" value="C:nucleus"/>
    <property type="evidence" value="ECO:0007669"/>
    <property type="project" value="UniProtKB-SubCell"/>
</dbReference>
<feature type="domain" description="SAM-dependent MTase DRM-type" evidence="8">
    <location>
        <begin position="150"/>
        <end position="246"/>
    </location>
</feature>
<dbReference type="InterPro" id="IPR050390">
    <property type="entry name" value="C5-Methyltransferase"/>
</dbReference>
<dbReference type="PANTHER" id="PTHR23068:SF25">
    <property type="entry name" value="DNA (CYTOSINE-5)-METHYLTRANSFERASE DRM2"/>
    <property type="match status" value="1"/>
</dbReference>
<keyword evidence="4" id="KW-0949">S-adenosyl-L-methionine</keyword>